<dbReference type="Pfam" id="PF13566">
    <property type="entry name" value="DUF4130"/>
    <property type="match status" value="1"/>
</dbReference>
<keyword evidence="6" id="KW-0378">Hydrolase</keyword>
<dbReference type="InterPro" id="IPR025404">
    <property type="entry name" value="DUF4130"/>
</dbReference>
<dbReference type="CDD" id="cd10030">
    <property type="entry name" value="UDG-F4_TTUDGA_SPO1dp_like"/>
    <property type="match status" value="1"/>
</dbReference>
<dbReference type="InterPro" id="IPR036895">
    <property type="entry name" value="Uracil-DNA_glycosylase-like_sf"/>
</dbReference>
<dbReference type="InterPro" id="IPR051536">
    <property type="entry name" value="UDG_Type-4/5"/>
</dbReference>
<keyword evidence="7" id="KW-0408">Iron</keyword>
<keyword evidence="5" id="KW-0227">DNA damage</keyword>
<evidence type="ECO:0000256" key="3">
    <source>
        <dbReference type="ARBA" id="ARBA00022485"/>
    </source>
</evidence>
<dbReference type="SMART" id="SM00986">
    <property type="entry name" value="UDG"/>
    <property type="match status" value="1"/>
</dbReference>
<protein>
    <recommendedName>
        <fullName evidence="2">Type-4 uracil-DNA glycosylase</fullName>
    </recommendedName>
</protein>
<feature type="compositionally biased region" description="Basic residues" evidence="10">
    <location>
        <begin position="271"/>
        <end position="281"/>
    </location>
</feature>
<accession>A0ABZ0VGY4</accession>
<dbReference type="NCBIfam" id="TIGR03914">
    <property type="entry name" value="UDG_fam_dom"/>
    <property type="match status" value="1"/>
</dbReference>
<dbReference type="NCBIfam" id="TIGR00758">
    <property type="entry name" value="UDG_fam4"/>
    <property type="match status" value="1"/>
</dbReference>
<feature type="region of interest" description="Disordered" evidence="10">
    <location>
        <begin position="268"/>
        <end position="298"/>
    </location>
</feature>
<dbReference type="EMBL" id="CP139858">
    <property type="protein sequence ID" value="WQB96288.1"/>
    <property type="molecule type" value="Genomic_DNA"/>
</dbReference>
<dbReference type="InterPro" id="IPR005122">
    <property type="entry name" value="Uracil-DNA_glycosylase-like"/>
</dbReference>
<proteinExistence type="inferred from homology"/>
<evidence type="ECO:0000256" key="8">
    <source>
        <dbReference type="ARBA" id="ARBA00023014"/>
    </source>
</evidence>
<dbReference type="InterPro" id="IPR023875">
    <property type="entry name" value="DNA_repair_put"/>
</dbReference>
<evidence type="ECO:0000256" key="2">
    <source>
        <dbReference type="ARBA" id="ARBA00019403"/>
    </source>
</evidence>
<evidence type="ECO:0000256" key="5">
    <source>
        <dbReference type="ARBA" id="ARBA00022763"/>
    </source>
</evidence>
<reference evidence="12 13" key="1">
    <citation type="submission" date="2023-11" db="EMBL/GenBank/DDBJ databases">
        <authorList>
            <person name="Panchal A.K."/>
            <person name="Meaney J.S."/>
            <person name="Karas B.J."/>
            <person name="diCenzo G.C."/>
        </authorList>
    </citation>
    <scope>NUCLEOTIDE SEQUENCE [LARGE SCALE GENOMIC DNA]</scope>
    <source>
        <strain evidence="12 13">NZP2235</strain>
    </source>
</reference>
<evidence type="ECO:0000313" key="12">
    <source>
        <dbReference type="EMBL" id="WQB96288.1"/>
    </source>
</evidence>
<dbReference type="Pfam" id="PF03167">
    <property type="entry name" value="UDG"/>
    <property type="match status" value="1"/>
</dbReference>
<sequence>MPPAELNLARYGVLLESETDFAGWRDAARRLALNEVRPEDISWHVAAGSGRPPSDLPAVPDGVQLVVPRDFIEHAETAFCHSDPSRFAFLYRMLWRLRTEPKLLAIASDPDTRRLEAMEKAVRRDSHKTHAFVRFRKIGDGDEERYVAWFEPDHFIVERNADFFVRRFTGMRWTILTPYASADWDGERLAIGPGAAKGDAPDQDDTEALWRTYFENIFNPARLKVKAMQKEMPKKYWRNLPEASLIPELIAGADKAATEMIARMPTTPAPHHAKVQAKHWPKREPTQAPGDTEASSISELREAAKGCRRCPLWRDATQTVFGEGPDDAKVIFVGEQPGDQEDLAGKPFVGPAGKVFDAILDDAGVDRQKVYVTNAVKHFKFEPRGKRRIHSKPNAGEVQACRWWIDREFALIKPDLAVALGATAALSLLGKAIPVTRMRGKVIEREDGLRVFITIHPSFILRIQEAAEKDAERERFLTDMRQVKRLMTT</sequence>
<name>A0ABZ0VGY4_9HYPH</name>
<dbReference type="PANTHER" id="PTHR33693:SF9">
    <property type="entry name" value="TYPE-4 URACIL-DNA GLYCOSYLASE"/>
    <property type="match status" value="1"/>
</dbReference>
<evidence type="ECO:0000259" key="11">
    <source>
        <dbReference type="SMART" id="SM00986"/>
    </source>
</evidence>
<feature type="domain" description="Uracil-DNA glycosylase-like" evidence="11">
    <location>
        <begin position="321"/>
        <end position="481"/>
    </location>
</feature>
<evidence type="ECO:0000256" key="10">
    <source>
        <dbReference type="SAM" id="MobiDB-lite"/>
    </source>
</evidence>
<dbReference type="PANTHER" id="PTHR33693">
    <property type="entry name" value="TYPE-5 URACIL-DNA GLYCOSYLASE"/>
    <property type="match status" value="1"/>
</dbReference>
<dbReference type="Gene3D" id="3.40.470.10">
    <property type="entry name" value="Uracil-DNA glycosylase-like domain"/>
    <property type="match status" value="1"/>
</dbReference>
<keyword evidence="4" id="KW-0479">Metal-binding</keyword>
<evidence type="ECO:0000256" key="1">
    <source>
        <dbReference type="ARBA" id="ARBA00006521"/>
    </source>
</evidence>
<keyword evidence="8" id="KW-0411">Iron-sulfur</keyword>
<keyword evidence="3" id="KW-0004">4Fe-4S</keyword>
<evidence type="ECO:0000256" key="6">
    <source>
        <dbReference type="ARBA" id="ARBA00022801"/>
    </source>
</evidence>
<evidence type="ECO:0000256" key="7">
    <source>
        <dbReference type="ARBA" id="ARBA00023004"/>
    </source>
</evidence>
<organism evidence="12 13">
    <name type="scientific">Mesorhizobium huakuii</name>
    <dbReference type="NCBI Taxonomy" id="28104"/>
    <lineage>
        <taxon>Bacteria</taxon>
        <taxon>Pseudomonadati</taxon>
        <taxon>Pseudomonadota</taxon>
        <taxon>Alphaproteobacteria</taxon>
        <taxon>Hyphomicrobiales</taxon>
        <taxon>Phyllobacteriaceae</taxon>
        <taxon>Mesorhizobium</taxon>
    </lineage>
</organism>
<evidence type="ECO:0000256" key="9">
    <source>
        <dbReference type="ARBA" id="ARBA00023204"/>
    </source>
</evidence>
<dbReference type="RefSeq" id="WP_322417552.1">
    <property type="nucleotide sequence ID" value="NZ_CP139858.1"/>
</dbReference>
<evidence type="ECO:0000256" key="4">
    <source>
        <dbReference type="ARBA" id="ARBA00022723"/>
    </source>
</evidence>
<dbReference type="SUPFAM" id="SSF52141">
    <property type="entry name" value="Uracil-DNA glycosylase-like"/>
    <property type="match status" value="1"/>
</dbReference>
<evidence type="ECO:0000313" key="13">
    <source>
        <dbReference type="Proteomes" id="UP001322481"/>
    </source>
</evidence>
<dbReference type="InterPro" id="IPR005273">
    <property type="entry name" value="Ura-DNA_glyco_family4"/>
</dbReference>
<dbReference type="NCBIfam" id="TIGR03915">
    <property type="entry name" value="SAM_7_link_chp"/>
    <property type="match status" value="1"/>
</dbReference>
<dbReference type="Proteomes" id="UP001322481">
    <property type="component" value="Chromosome"/>
</dbReference>
<keyword evidence="13" id="KW-1185">Reference proteome</keyword>
<gene>
    <name evidence="12" type="ORF">U0R22_000340</name>
</gene>
<keyword evidence="9" id="KW-0234">DNA repair</keyword>
<dbReference type="SMART" id="SM00987">
    <property type="entry name" value="UreE_C"/>
    <property type="match status" value="1"/>
</dbReference>
<comment type="similarity">
    <text evidence="1">Belongs to the uracil-DNA glycosylase (UDG) superfamily. Type 4 (UDGa) family.</text>
</comment>